<proteinExistence type="predicted"/>
<sequence length="140" mass="16261">MYKAFFVFLVIMLLIPIHIHAKEDNIVEVYDIEHDKIISTLPVNTSILSITEMYLENINDIYKKFKPMPQKGKLVRVPLEQSISLTNDWVQTSVSEVIFIIPSNDSPLLLIFDKNNTPYFFTFDKSIDHLLEELDLEGKS</sequence>
<dbReference type="EMBL" id="JAKRYL010000018">
    <property type="protein sequence ID" value="MCL7748688.1"/>
    <property type="molecule type" value="Genomic_DNA"/>
</dbReference>
<dbReference type="Proteomes" id="UP001139150">
    <property type="component" value="Unassembled WGS sequence"/>
</dbReference>
<accession>A0A9X2I6K8</accession>
<dbReference type="RefSeq" id="WP_250097575.1">
    <property type="nucleotide sequence ID" value="NZ_JAKRYL010000018.1"/>
</dbReference>
<protein>
    <submittedName>
        <fullName evidence="1">Uncharacterized protein</fullName>
    </submittedName>
</protein>
<comment type="caution">
    <text evidence="1">The sequence shown here is derived from an EMBL/GenBank/DDBJ whole genome shotgun (WGS) entry which is preliminary data.</text>
</comment>
<name>A0A9X2I6K8_9BACI</name>
<organism evidence="1 2">
    <name type="scientific">Halalkalibacter alkaliphilus</name>
    <dbReference type="NCBI Taxonomy" id="2917993"/>
    <lineage>
        <taxon>Bacteria</taxon>
        <taxon>Bacillati</taxon>
        <taxon>Bacillota</taxon>
        <taxon>Bacilli</taxon>
        <taxon>Bacillales</taxon>
        <taxon>Bacillaceae</taxon>
        <taxon>Halalkalibacter</taxon>
    </lineage>
</organism>
<evidence type="ECO:0000313" key="1">
    <source>
        <dbReference type="EMBL" id="MCL7748688.1"/>
    </source>
</evidence>
<evidence type="ECO:0000313" key="2">
    <source>
        <dbReference type="Proteomes" id="UP001139150"/>
    </source>
</evidence>
<dbReference type="AlphaFoldDB" id="A0A9X2I6K8"/>
<reference evidence="1" key="1">
    <citation type="submission" date="2022-02" db="EMBL/GenBank/DDBJ databases">
        <title>Halalkalibacter sp. nov. isolated from Lonar Lake, India.</title>
        <authorList>
            <person name="Joshi A."/>
            <person name="Thite S."/>
            <person name="Lodha T."/>
        </authorList>
    </citation>
    <scope>NUCLEOTIDE SEQUENCE</scope>
    <source>
        <strain evidence="1">MEB205</strain>
    </source>
</reference>
<gene>
    <name evidence="1" type="ORF">MF646_16300</name>
</gene>
<keyword evidence="2" id="KW-1185">Reference proteome</keyword>